<dbReference type="Pfam" id="PF17132">
    <property type="entry name" value="Glyco_hydro_106"/>
    <property type="match status" value="2"/>
</dbReference>
<dbReference type="Pfam" id="PF22666">
    <property type="entry name" value="Glyco_hydro_2_N2"/>
    <property type="match status" value="1"/>
</dbReference>
<dbReference type="Proteomes" id="UP000184480">
    <property type="component" value="Unassembled WGS sequence"/>
</dbReference>
<feature type="domain" description="Beta-mannosidase-like galactose-binding" evidence="3">
    <location>
        <begin position="994"/>
        <end position="1076"/>
    </location>
</feature>
<dbReference type="SUPFAM" id="SSF49785">
    <property type="entry name" value="Galactose-binding domain-like"/>
    <property type="match status" value="2"/>
</dbReference>
<dbReference type="NCBIfam" id="NF045579">
    <property type="entry name" value="rhamnoside_JR"/>
    <property type="match status" value="1"/>
</dbReference>
<dbReference type="InterPro" id="IPR008979">
    <property type="entry name" value="Galactose-bd-like_sf"/>
</dbReference>
<evidence type="ECO:0000313" key="4">
    <source>
        <dbReference type="EMBL" id="SHE74784.1"/>
    </source>
</evidence>
<keyword evidence="5" id="KW-1185">Reference proteome</keyword>
<sequence>MKKLGLFIITFFLVLQSGFSQNLRQSWESPPEEAKSWVFWYWMRGAVSKEGITADLEAMKEVGITGAYLMPIRGVPEKPFIEPIVEQLSPLWWEMVDYAFHEADRIGIKIGFHVCDGFALAGGPWITPELSMQKVVWSQVNIQGGKNISQALPQPQSWEGYYKDIAVFAYPTMEGEGVSSQTIIPKVTTDIKDINPQFLADKNLEGTFRSESPCWIQYEFDKPFTARTIQIERSGNNFQSQRLVVQASDDGVNFREVMRLQPPRQGWQEVDFEKLGREFLITHTLPETTARYFRFLYDKAGTEPGVEDLDAAKWKQSLKITAIRLSSETRIHQYEAKNGSTWRIAPRTTEQQIAENLCLNPKEVIDISQYVDKNGNLNWKAPKGNWTILRMGHTATGYDNGTGGKGSGLECDKFNPEAIKLQFDSWFGKAVEVAGEDLASRVLKIFHVDSWECGSQNWSSNFRDEFRQRRGYDIYDFLPVMAGIPVESAEVSERVLYDVRQTISELVVDKFYATLKAEANAKGCQFSAENVSPTMMSDGMMHFRNTDIPMGEYWYQSPTHDKMNDVLDAISGAHIYGKNIIPAEAFTQLRMLFDEHPAMLKTLQDRNYSFGINRLSYHVYGLNPWLDRKPGMTLDGIGLYFQRDQTWWRLGKAWVDYAQRCHALLQFGKPVVDIAVFTGEEFPRRSLLPDRLVPYLPGIFGKEKVEWEKRRMANVGEPTRVMPVGVTHSANIFDPKDWVNPLRGYAYDSFNADALLNLVKVENGRIVLPDGMSYGMLVIPAKHAMQPNPERMSVEVAKKLQEFSEQGATILMKELPTETLGYREKNNKLEIDKDKFISLPYTDENFDKIGLERDLLVTENSNGYAKDVAYAHRQSNGVDIYFISNQKKVPRDVKVSLRAVGRIPELWNPVTGEIKTDINWQVVNNRTNLNLHLDEGESVFIVLQTPTEKRSNQARLTQVLSPVTINTPWTVNFDENMRGSKETITFNKLTDWSENDNDRIKYYSGEAVYQNSFNLKPEDNVRYYLEIDNVYNLAEIKVNGKSCGTIWTKPYRVEITDAVKNGDNSLEITVANTWANRILGDELGIEKDESKKIWTNSRYYNMREKTLVKSGLVGNVKITRYRKAK</sequence>
<organism evidence="4 5">
    <name type="scientific">Dysgonomonas macrotermitis</name>
    <dbReference type="NCBI Taxonomy" id="1346286"/>
    <lineage>
        <taxon>Bacteria</taxon>
        <taxon>Pseudomonadati</taxon>
        <taxon>Bacteroidota</taxon>
        <taxon>Bacteroidia</taxon>
        <taxon>Bacteroidales</taxon>
        <taxon>Dysgonomonadaceae</taxon>
        <taxon>Dysgonomonas</taxon>
    </lineage>
</organism>
<protein>
    <submittedName>
        <fullName evidence="4">Alpha-L-rhamnosidase</fullName>
    </submittedName>
</protein>
<accession>A0A1M4W0G0</accession>
<dbReference type="OrthoDB" id="9761519at2"/>
<dbReference type="Gene3D" id="2.60.120.260">
    <property type="entry name" value="Galactose-binding domain-like"/>
    <property type="match status" value="2"/>
</dbReference>
<dbReference type="STRING" id="1346286.SAMN05444362_10291"/>
<evidence type="ECO:0000259" key="3">
    <source>
        <dbReference type="Pfam" id="PF22666"/>
    </source>
</evidence>
<dbReference type="PANTHER" id="PTHR43817:SF1">
    <property type="entry name" value="HYDROLASE, FAMILY 43, PUTATIVE (AFU_ORTHOLOGUE AFUA_3G01660)-RELATED"/>
    <property type="match status" value="1"/>
</dbReference>
<dbReference type="PANTHER" id="PTHR43817">
    <property type="entry name" value="GLYCOSYL HYDROLASE"/>
    <property type="match status" value="1"/>
</dbReference>
<reference evidence="5" key="1">
    <citation type="submission" date="2016-11" db="EMBL/GenBank/DDBJ databases">
        <authorList>
            <person name="Varghese N."/>
            <person name="Submissions S."/>
        </authorList>
    </citation>
    <scope>NUCLEOTIDE SEQUENCE [LARGE SCALE GENOMIC DNA]</scope>
    <source>
        <strain evidence="5">DSM 27370</strain>
    </source>
</reference>
<dbReference type="AlphaFoldDB" id="A0A1M4W0G0"/>
<keyword evidence="2" id="KW-0378">Hydrolase</keyword>
<evidence type="ECO:0000256" key="2">
    <source>
        <dbReference type="ARBA" id="ARBA00022801"/>
    </source>
</evidence>
<evidence type="ECO:0000313" key="5">
    <source>
        <dbReference type="Proteomes" id="UP000184480"/>
    </source>
</evidence>
<gene>
    <name evidence="4" type="ORF">SAMN05444362_10291</name>
</gene>
<keyword evidence="1" id="KW-0732">Signal</keyword>
<proteinExistence type="predicted"/>
<evidence type="ECO:0000256" key="1">
    <source>
        <dbReference type="ARBA" id="ARBA00022729"/>
    </source>
</evidence>
<name>A0A1M4W0G0_9BACT</name>
<dbReference type="RefSeq" id="WP_062176740.1">
    <property type="nucleotide sequence ID" value="NZ_BBXL01000002.1"/>
</dbReference>
<dbReference type="InterPro" id="IPR054593">
    <property type="entry name" value="Beta-mannosidase-like_N2"/>
</dbReference>
<dbReference type="EMBL" id="FQUC01000002">
    <property type="protein sequence ID" value="SHE74784.1"/>
    <property type="molecule type" value="Genomic_DNA"/>
</dbReference>
<dbReference type="GO" id="GO:0004553">
    <property type="term" value="F:hydrolase activity, hydrolyzing O-glycosyl compounds"/>
    <property type="evidence" value="ECO:0007669"/>
    <property type="project" value="UniProtKB-ARBA"/>
</dbReference>